<dbReference type="PANTHER" id="PTHR47340:SF1">
    <property type="entry name" value="DUPLICATED HOMEODOMAIN-LIKE SUPERFAMILY PROTEIN"/>
    <property type="match status" value="1"/>
</dbReference>
<feature type="compositionally biased region" description="Polar residues" evidence="2">
    <location>
        <begin position="200"/>
        <end position="212"/>
    </location>
</feature>
<proteinExistence type="predicted"/>
<feature type="coiled-coil region" evidence="1">
    <location>
        <begin position="413"/>
        <end position="440"/>
    </location>
</feature>
<feature type="region of interest" description="Disordered" evidence="2">
    <location>
        <begin position="1098"/>
        <end position="1117"/>
    </location>
</feature>
<evidence type="ECO:0000256" key="2">
    <source>
        <dbReference type="SAM" id="MobiDB-lite"/>
    </source>
</evidence>
<sequence length="1783" mass="196692">MPPEPLPWERKDYFERRKHGERSSDAFSVAGGGGGSGGGGATPRWRESAAPYHYGSSRDYSRSDDSRRFAQGYYNNSKQGGYQFLAEESNGYGCAPSRSSGEDDCFNGRPSPASLSRMRNGYGGNHYYNRENRGSFGQRDYYWRGDRQQSPTVRQQQYPTHDEGGASHRKVDQSRRDNQIGSSEGLDVAAGRRCDVKDNSLGSMTWKSTKWSRSGGLSVRYAGGGSKTEPDPNERGPEETQLRSDSPRDGVVVKCLDVSVESPRPPSSEEAGNPKKKQRLGWGQGLAKREKKVEGPSEDAPKGAYAAQCVLEGDAKVLGASECGSPATQFLGACNSSPCVEEKLNMKANNEQEANDSGNSLGYGVDNFPENFPINLEKFDHSTNENISSLIHDLLQHEDASSGDSSYVRHSAMRKLLLLKADVSKEIEKTESEIDMFENELKSFVPENVTSGFHPIEYKSSQTEIASSILEESAHVISDLPPEGLALSSDAEPHDEKPCGDSLRECQTQVKDEDIDSPGTATSNVVKDTSQDPGGSVLSKGSRLLSPPKRKMPAAECDPGGENGLSVISCSGSISPDFALHTDLESTMVHLIFSSNKDSAREASETLFRAVPGSHFQSDIWGMENLFLNKLDEPHLKKTIVTRKNSLRFKEHVLMLQFRAFHHLWKEDARLLSVRKGRPKSQKRFELSFRSSQNAHQKHQPSICSRVALPVGGGSAFDTVTHYWRTGFQLNDTNVFDDGILSMKIEGMESISNFLVLLCLNAAGYLTLIPTADIIEYTRKLMSDSQTKLYRNNLKMPSLILDEKERKQSRFISNNSLVDDPCALEMEKATINPWTSEEKKIFMDMLATFGKDFSKIASHLSHKTTADCIEFYYKNQKSESFREVKKKLEFRKQMRTTNTYLVASGKILNRDSNSYLLGAASVVAEQTDGNIKAQHRYPRSYDYHMSNEGDNLLERTIHNDISGNEAAAADVLAGMCGALSSEAVSSCVTSAVDPVEGYQERKRQNANHIPINGPYMPDGSQHFIDEDDTCSDKGSVDLDTVDWTDEEKSSFIRALNSFGKDFTKISRSVGTRSTAQCKIFFSKARKCLRLDGINQVVRDGRNPMSGDNGESSDTDDAGAAEMDSAICSTQSCSKTDVDFTQSVTNATCEEYGPPENCLLIEPEKSCDKDELRAGPMNCEGAATQANNRLSGREESCQTGMIPEYIFREGADVAGTLSNCDLSVQLSVVDGEMKEREVDMVVSPAESIPVEGSGGADQSKQHSLTDIQKDVGQTITTEVSKFRSSSPQLLMTKTGLHDKLDKQVCTDANDARISSPLMDLNTTGNICDAMTDSCFHQIDVNVPNCQPPMSMELLPCSQKPHVARKQKDSPTFLPANPISWDPSSSNYENGLHKVVIPPSTLNFREHGTSNPLNSLNSELHQRSHLLNPSLNQNRADSRVLRDYPIQVLNTQVLNGDMVMDDKTSAVPENYAKNGDDPTINISSANKCNENHNDSRSLHLPVESPPEPKTREDSDDHPRYPQVRSHSDSEGQSRWSGDVKLFGQILSHPSQSLKSKPARVGEDKAPTPLVLNLPSNGVDEPLVHHSSNQGMSSRPSLEDLQISRSCVMWDRNHAQATGFDSSAESLMLVAGYARACRLEQDALEGLMRGRRGSSIPSTTIDRNSNGALALDFDRSYRVASNCDMGIPQVEYHPHVLQKQVQQPQLIQLERRRPRDVLLELQKRGVGFDGIPGFQQPHCYPPQGTSALTDPVVAIKRHYARHAGIQSDDDSWRDLGDGKGGVFLEV</sequence>
<dbReference type="Proteomes" id="UP001179952">
    <property type="component" value="Unassembled WGS sequence"/>
</dbReference>
<dbReference type="Gene3D" id="1.20.58.1880">
    <property type="match status" value="1"/>
</dbReference>
<evidence type="ECO:0000259" key="3">
    <source>
        <dbReference type="PROSITE" id="PS51293"/>
    </source>
</evidence>
<feature type="compositionally biased region" description="Polar residues" evidence="2">
    <location>
        <begin position="519"/>
        <end position="533"/>
    </location>
</feature>
<evidence type="ECO:0000256" key="1">
    <source>
        <dbReference type="SAM" id="Coils"/>
    </source>
</evidence>
<feature type="compositionally biased region" description="Basic and acidic residues" evidence="2">
    <location>
        <begin position="160"/>
        <end position="178"/>
    </location>
</feature>
<feature type="compositionally biased region" description="Polar residues" evidence="2">
    <location>
        <begin position="148"/>
        <end position="159"/>
    </location>
</feature>
<feature type="compositionally biased region" description="Basic and acidic residues" evidence="2">
    <location>
        <begin position="287"/>
        <end position="301"/>
    </location>
</feature>
<dbReference type="SUPFAM" id="SSF46689">
    <property type="entry name" value="Homeodomain-like"/>
    <property type="match status" value="2"/>
</dbReference>
<feature type="region of interest" description="Disordered" evidence="2">
    <location>
        <begin position="1"/>
        <end position="65"/>
    </location>
</feature>
<feature type="compositionally biased region" description="Gly residues" evidence="2">
    <location>
        <begin position="30"/>
        <end position="41"/>
    </location>
</feature>
<keyword evidence="1" id="KW-0175">Coiled coil</keyword>
<dbReference type="InterPro" id="IPR017884">
    <property type="entry name" value="SANT_dom"/>
</dbReference>
<evidence type="ECO:0000313" key="5">
    <source>
        <dbReference type="Proteomes" id="UP001179952"/>
    </source>
</evidence>
<gene>
    <name evidence="4" type="ORF">QJS04_geneDACA010560</name>
</gene>
<protein>
    <recommendedName>
        <fullName evidence="3">SANT domain-containing protein</fullName>
    </recommendedName>
</protein>
<reference evidence="4" key="2">
    <citation type="submission" date="2023-06" db="EMBL/GenBank/DDBJ databases">
        <authorList>
            <person name="Ma L."/>
            <person name="Liu K.-W."/>
            <person name="Li Z."/>
            <person name="Hsiao Y.-Y."/>
            <person name="Qi Y."/>
            <person name="Fu T."/>
            <person name="Tang G."/>
            <person name="Zhang D."/>
            <person name="Sun W.-H."/>
            <person name="Liu D.-K."/>
            <person name="Li Y."/>
            <person name="Chen G.-Z."/>
            <person name="Liu X.-D."/>
            <person name="Liao X.-Y."/>
            <person name="Jiang Y.-T."/>
            <person name="Yu X."/>
            <person name="Hao Y."/>
            <person name="Huang J."/>
            <person name="Zhao X.-W."/>
            <person name="Ke S."/>
            <person name="Chen Y.-Y."/>
            <person name="Wu W.-L."/>
            <person name="Hsu J.-L."/>
            <person name="Lin Y.-F."/>
            <person name="Huang M.-D."/>
            <person name="Li C.-Y."/>
            <person name="Huang L."/>
            <person name="Wang Z.-W."/>
            <person name="Zhao X."/>
            <person name="Zhong W.-Y."/>
            <person name="Peng D.-H."/>
            <person name="Ahmad S."/>
            <person name="Lan S."/>
            <person name="Zhang J.-S."/>
            <person name="Tsai W.-C."/>
            <person name="Van De Peer Y."/>
            <person name="Liu Z.-J."/>
        </authorList>
    </citation>
    <scope>NUCLEOTIDE SEQUENCE</scope>
    <source>
        <strain evidence="4">SCP</strain>
        <tissue evidence="4">Leaves</tissue>
    </source>
</reference>
<dbReference type="PROSITE" id="PS51293">
    <property type="entry name" value="SANT"/>
    <property type="match status" value="2"/>
</dbReference>
<feature type="region of interest" description="Disordered" evidence="2">
    <location>
        <begin position="481"/>
        <end position="560"/>
    </location>
</feature>
<feature type="compositionally biased region" description="Basic and acidic residues" evidence="2">
    <location>
        <begin position="491"/>
        <end position="504"/>
    </location>
</feature>
<dbReference type="Gene3D" id="1.10.10.60">
    <property type="entry name" value="Homeodomain-like"/>
    <property type="match status" value="1"/>
</dbReference>
<dbReference type="InterPro" id="IPR009057">
    <property type="entry name" value="Homeodomain-like_sf"/>
</dbReference>
<feature type="domain" description="SANT" evidence="3">
    <location>
        <begin position="1038"/>
        <end position="1089"/>
    </location>
</feature>
<dbReference type="PANTHER" id="PTHR47340">
    <property type="entry name" value="DUPLICATED HOMEODOMAIN-LIKE SUPERFAMILY PROTEIN"/>
    <property type="match status" value="1"/>
</dbReference>
<feature type="domain" description="SANT" evidence="3">
    <location>
        <begin position="832"/>
        <end position="880"/>
    </location>
</feature>
<name>A0AAV9AMM9_ACOGR</name>
<accession>A0AAV9AMM9</accession>
<feature type="region of interest" description="Disordered" evidence="2">
    <location>
        <begin position="1485"/>
        <end position="1533"/>
    </location>
</feature>
<reference evidence="4" key="1">
    <citation type="journal article" date="2023" name="Nat. Commun.">
        <title>Diploid and tetraploid genomes of Acorus and the evolution of monocots.</title>
        <authorList>
            <person name="Ma L."/>
            <person name="Liu K.W."/>
            <person name="Li Z."/>
            <person name="Hsiao Y.Y."/>
            <person name="Qi Y."/>
            <person name="Fu T."/>
            <person name="Tang G.D."/>
            <person name="Zhang D."/>
            <person name="Sun W.H."/>
            <person name="Liu D.K."/>
            <person name="Li Y."/>
            <person name="Chen G.Z."/>
            <person name="Liu X.D."/>
            <person name="Liao X.Y."/>
            <person name="Jiang Y.T."/>
            <person name="Yu X."/>
            <person name="Hao Y."/>
            <person name="Huang J."/>
            <person name="Zhao X.W."/>
            <person name="Ke S."/>
            <person name="Chen Y.Y."/>
            <person name="Wu W.L."/>
            <person name="Hsu J.L."/>
            <person name="Lin Y.F."/>
            <person name="Huang M.D."/>
            <person name="Li C.Y."/>
            <person name="Huang L."/>
            <person name="Wang Z.W."/>
            <person name="Zhao X."/>
            <person name="Zhong W.Y."/>
            <person name="Peng D.H."/>
            <person name="Ahmad S."/>
            <person name="Lan S."/>
            <person name="Zhang J.S."/>
            <person name="Tsai W.C."/>
            <person name="Van de Peer Y."/>
            <person name="Liu Z.J."/>
        </authorList>
    </citation>
    <scope>NUCLEOTIDE SEQUENCE</scope>
    <source>
        <strain evidence="4">SCP</strain>
    </source>
</reference>
<dbReference type="EMBL" id="JAUJYN010000008">
    <property type="protein sequence ID" value="KAK1265404.1"/>
    <property type="molecule type" value="Genomic_DNA"/>
</dbReference>
<comment type="caution">
    <text evidence="4">The sequence shown here is derived from an EMBL/GenBank/DDBJ whole genome shotgun (WGS) entry which is preliminary data.</text>
</comment>
<dbReference type="InterPro" id="IPR001005">
    <property type="entry name" value="SANT/Myb"/>
</dbReference>
<organism evidence="4 5">
    <name type="scientific">Acorus gramineus</name>
    <name type="common">Dwarf sweet flag</name>
    <dbReference type="NCBI Taxonomy" id="55184"/>
    <lineage>
        <taxon>Eukaryota</taxon>
        <taxon>Viridiplantae</taxon>
        <taxon>Streptophyta</taxon>
        <taxon>Embryophyta</taxon>
        <taxon>Tracheophyta</taxon>
        <taxon>Spermatophyta</taxon>
        <taxon>Magnoliopsida</taxon>
        <taxon>Liliopsida</taxon>
        <taxon>Acoraceae</taxon>
        <taxon>Acorus</taxon>
    </lineage>
</organism>
<feature type="compositionally biased region" description="Basic and acidic residues" evidence="2">
    <location>
        <begin position="1504"/>
        <end position="1529"/>
    </location>
</feature>
<dbReference type="CDD" id="cd00167">
    <property type="entry name" value="SANT"/>
    <property type="match status" value="1"/>
</dbReference>
<dbReference type="Pfam" id="PF00249">
    <property type="entry name" value="Myb_DNA-binding"/>
    <property type="match status" value="2"/>
</dbReference>
<feature type="compositionally biased region" description="Basic and acidic residues" evidence="2">
    <location>
        <begin position="228"/>
        <end position="248"/>
    </location>
</feature>
<keyword evidence="5" id="KW-1185">Reference proteome</keyword>
<dbReference type="SMART" id="SM00717">
    <property type="entry name" value="SANT"/>
    <property type="match status" value="2"/>
</dbReference>
<evidence type="ECO:0000313" key="4">
    <source>
        <dbReference type="EMBL" id="KAK1265404.1"/>
    </source>
</evidence>
<feature type="region of interest" description="Disordered" evidence="2">
    <location>
        <begin position="89"/>
        <end position="302"/>
    </location>
</feature>